<name>A0AAV1IXY9_9NEOP</name>
<protein>
    <submittedName>
        <fullName evidence="1">Uncharacterized protein</fullName>
    </submittedName>
</protein>
<dbReference type="AlphaFoldDB" id="A0AAV1IXY9"/>
<gene>
    <name evidence="1" type="ORF">LNINA_LOCUS1187</name>
</gene>
<dbReference type="Proteomes" id="UP001497472">
    <property type="component" value="Unassembled WGS sequence"/>
</dbReference>
<proteinExistence type="predicted"/>
<reference evidence="1 2" key="1">
    <citation type="submission" date="2023-11" db="EMBL/GenBank/DDBJ databases">
        <authorList>
            <person name="Okamura Y."/>
        </authorList>
    </citation>
    <scope>NUCLEOTIDE SEQUENCE [LARGE SCALE GENOMIC DNA]</scope>
</reference>
<keyword evidence="2" id="KW-1185">Reference proteome</keyword>
<comment type="caution">
    <text evidence="1">The sequence shown here is derived from an EMBL/GenBank/DDBJ whole genome shotgun (WGS) entry which is preliminary data.</text>
</comment>
<evidence type="ECO:0000313" key="2">
    <source>
        <dbReference type="Proteomes" id="UP001497472"/>
    </source>
</evidence>
<dbReference type="EMBL" id="CAVLEF010000002">
    <property type="protein sequence ID" value="CAK1541183.1"/>
    <property type="molecule type" value="Genomic_DNA"/>
</dbReference>
<sequence length="94" mass="10493">MFPSEAGAQIIISRDDGCCAIHVQNTPRGHDCGNSPKWAKISLPLNLGLSPGIFRTIEARDLNHHSRRKLSDSRFGANVVTVRFVQLLLDYYTQ</sequence>
<evidence type="ECO:0000313" key="1">
    <source>
        <dbReference type="EMBL" id="CAK1541183.1"/>
    </source>
</evidence>
<accession>A0AAV1IXY9</accession>
<organism evidence="1 2">
    <name type="scientific">Leptosia nina</name>
    <dbReference type="NCBI Taxonomy" id="320188"/>
    <lineage>
        <taxon>Eukaryota</taxon>
        <taxon>Metazoa</taxon>
        <taxon>Ecdysozoa</taxon>
        <taxon>Arthropoda</taxon>
        <taxon>Hexapoda</taxon>
        <taxon>Insecta</taxon>
        <taxon>Pterygota</taxon>
        <taxon>Neoptera</taxon>
        <taxon>Endopterygota</taxon>
        <taxon>Lepidoptera</taxon>
        <taxon>Glossata</taxon>
        <taxon>Ditrysia</taxon>
        <taxon>Papilionoidea</taxon>
        <taxon>Pieridae</taxon>
        <taxon>Pierinae</taxon>
        <taxon>Leptosia</taxon>
    </lineage>
</organism>